<evidence type="ECO:0000313" key="1">
    <source>
        <dbReference type="EMBL" id="GAA6145737.1"/>
    </source>
</evidence>
<dbReference type="Proteomes" id="UP001481413">
    <property type="component" value="Unassembled WGS sequence"/>
</dbReference>
<dbReference type="EMBL" id="BAABWH010000004">
    <property type="protein sequence ID" value="GAA6145737.1"/>
    <property type="molecule type" value="Genomic_DNA"/>
</dbReference>
<evidence type="ECO:0008006" key="3">
    <source>
        <dbReference type="Google" id="ProtNLM"/>
    </source>
</evidence>
<reference evidence="1 2" key="1">
    <citation type="submission" date="2024-04" db="EMBL/GenBank/DDBJ databases">
        <title>Draft genome sequence of Thalassolituus maritimus NBRC 116585.</title>
        <authorList>
            <person name="Miyakawa T."/>
            <person name="Kusuya Y."/>
            <person name="Miura T."/>
        </authorList>
    </citation>
    <scope>NUCLEOTIDE SEQUENCE [LARGE SCALE GENOMIC DNA]</scope>
    <source>
        <strain evidence="1 2">5NW40-0001</strain>
    </source>
</reference>
<name>A0ABQ0A004_9GAMM</name>
<accession>A0ABQ0A004</accession>
<gene>
    <name evidence="1" type="ORF">NBRC116585_18550</name>
</gene>
<proteinExistence type="predicted"/>
<organism evidence="1 2">
    <name type="scientific">Thalassolituus maritimus</name>
    <dbReference type="NCBI Taxonomy" id="484498"/>
    <lineage>
        <taxon>Bacteria</taxon>
        <taxon>Pseudomonadati</taxon>
        <taxon>Pseudomonadota</taxon>
        <taxon>Gammaproteobacteria</taxon>
        <taxon>Oceanospirillales</taxon>
        <taxon>Oceanospirillaceae</taxon>
        <taxon>Thalassolituus</taxon>
    </lineage>
</organism>
<sequence length="61" mass="7059">MIGLPVSRAPDSQRIRDLYSGQYTLRYRLVRDVISDVNHGVNKDVIQILRIWHGKEDKPGL</sequence>
<protein>
    <recommendedName>
        <fullName evidence="3">Plasmid stabilization system</fullName>
    </recommendedName>
</protein>
<keyword evidence="2" id="KW-1185">Reference proteome</keyword>
<comment type="caution">
    <text evidence="1">The sequence shown here is derived from an EMBL/GenBank/DDBJ whole genome shotgun (WGS) entry which is preliminary data.</text>
</comment>
<evidence type="ECO:0000313" key="2">
    <source>
        <dbReference type="Proteomes" id="UP001481413"/>
    </source>
</evidence>